<dbReference type="Gene3D" id="3.40.50.1820">
    <property type="entry name" value="alpha/beta hydrolase"/>
    <property type="match status" value="1"/>
</dbReference>
<reference evidence="3 5" key="1">
    <citation type="submission" date="2016-02" db="EMBL/GenBank/DDBJ databases">
        <authorList>
            <consortium name="Pathogen Informatics"/>
        </authorList>
    </citation>
    <scope>NUCLEOTIDE SEQUENCE [LARGE SCALE GENOMIC DNA]</scope>
    <source>
        <strain evidence="3 5">LSS44</strain>
    </source>
</reference>
<feature type="coiled-coil region" evidence="1">
    <location>
        <begin position="373"/>
        <end position="400"/>
    </location>
</feature>
<dbReference type="InterPro" id="IPR000073">
    <property type="entry name" value="AB_hydrolase_1"/>
</dbReference>
<sequence length="420" mass="46710">MTKKYINEPRLQIGMTQYNQYMIQGAPVWTQNGSFVGTVTLDFDNENGNGEQVYAVVKDPNLPKDQVLEVTVLFRGSTGPNEVLSKPADVWNDWVENDLFLGLRVFAQDHPNYTQNHDHASGQLKASSEALNTIMATYPNAKVNLYGHSLGSMDVQYAIANLSDTDINRLESAYIYNGPNIYGILDDQQKARVDSVKGLIHNYADPKDPVSMVGRDLDKGSLDSVGMVHFVESKDIDLGNQHMTYGYQLDSSGNIKVLQTSSTEGVNAIIIEISRFQQMKQTLSRGGFSSRETIYLDSEQARILAQGLVKVAETTHQTLEKETTSTLTEVNEVYSSLGNVPFGFILSPDEVRQAYSSAGVDYHSLVGDSTNQVEKFITRSNQLKQDLVDLESQIQAGIEQKVTEDQTLAQRIQEWTSTIN</sequence>
<dbReference type="EMBL" id="SSXN01000022">
    <property type="protein sequence ID" value="TII02780.1"/>
    <property type="molecule type" value="Genomic_DNA"/>
</dbReference>
<evidence type="ECO:0000259" key="2">
    <source>
        <dbReference type="Pfam" id="PF00561"/>
    </source>
</evidence>
<dbReference type="AlphaFoldDB" id="A0A116LPN2"/>
<dbReference type="Pfam" id="PF00561">
    <property type="entry name" value="Abhydrolase_1"/>
    <property type="match status" value="1"/>
</dbReference>
<evidence type="ECO:0000313" key="6">
    <source>
        <dbReference type="Proteomes" id="UP000305785"/>
    </source>
</evidence>
<evidence type="ECO:0000256" key="1">
    <source>
        <dbReference type="SAM" id="Coils"/>
    </source>
</evidence>
<protein>
    <submittedName>
        <fullName evidence="4">Alpha/beta hydrolase</fullName>
    </submittedName>
    <submittedName>
        <fullName evidence="3">Lipase</fullName>
    </submittedName>
</protein>
<reference evidence="4 6" key="2">
    <citation type="submission" date="2019-04" db="EMBL/GenBank/DDBJ databases">
        <title>Genome analysis of Streptococcus suis strain WUSS330.</title>
        <authorList>
            <person name="Chen H."/>
            <person name="Gao X."/>
            <person name="Wu Z."/>
        </authorList>
    </citation>
    <scope>NUCLEOTIDE SEQUENCE [LARGE SCALE GENOMIC DNA]</scope>
    <source>
        <strain evidence="4 6">WUSS330</strain>
    </source>
</reference>
<dbReference type="SUPFAM" id="SSF53474">
    <property type="entry name" value="alpha/beta-Hydrolases"/>
    <property type="match status" value="1"/>
</dbReference>
<keyword evidence="4" id="KW-0378">Hydrolase</keyword>
<gene>
    <name evidence="3" type="ORF">ERS132406_01437</name>
    <name evidence="4" type="ORF">FAJ36_10205</name>
</gene>
<accession>A0A116LPN2</accession>
<feature type="domain" description="AB hydrolase-1" evidence="2">
    <location>
        <begin position="89"/>
        <end position="158"/>
    </location>
</feature>
<name>A0A116LPN2_STRSU</name>
<evidence type="ECO:0000313" key="3">
    <source>
        <dbReference type="EMBL" id="CYV04132.1"/>
    </source>
</evidence>
<dbReference type="EMBL" id="FIGZ01000015">
    <property type="protein sequence ID" value="CYV04132.1"/>
    <property type="molecule type" value="Genomic_DNA"/>
</dbReference>
<dbReference type="GO" id="GO:0016787">
    <property type="term" value="F:hydrolase activity"/>
    <property type="evidence" value="ECO:0007669"/>
    <property type="project" value="UniProtKB-KW"/>
</dbReference>
<evidence type="ECO:0000313" key="5">
    <source>
        <dbReference type="Proteomes" id="UP000072083"/>
    </source>
</evidence>
<proteinExistence type="predicted"/>
<dbReference type="InterPro" id="IPR029058">
    <property type="entry name" value="AB_hydrolase_fold"/>
</dbReference>
<dbReference type="RefSeq" id="WP_044758573.1">
    <property type="nucleotide sequence ID" value="NZ_CEEJ01000019.1"/>
</dbReference>
<evidence type="ECO:0000313" key="4">
    <source>
        <dbReference type="EMBL" id="TII02780.1"/>
    </source>
</evidence>
<organism evidence="3 5">
    <name type="scientific">Streptococcus suis</name>
    <dbReference type="NCBI Taxonomy" id="1307"/>
    <lineage>
        <taxon>Bacteria</taxon>
        <taxon>Bacillati</taxon>
        <taxon>Bacillota</taxon>
        <taxon>Bacilli</taxon>
        <taxon>Lactobacillales</taxon>
        <taxon>Streptococcaceae</taxon>
        <taxon>Streptococcus</taxon>
    </lineage>
</organism>
<dbReference type="Proteomes" id="UP000305785">
    <property type="component" value="Unassembled WGS sequence"/>
</dbReference>
<dbReference type="Proteomes" id="UP000072083">
    <property type="component" value="Unassembled WGS sequence"/>
</dbReference>
<keyword evidence="1" id="KW-0175">Coiled coil</keyword>